<dbReference type="InterPro" id="IPR011333">
    <property type="entry name" value="SKP1/BTB/POZ_sf"/>
</dbReference>
<feature type="transmembrane region" description="Helical" evidence="13">
    <location>
        <begin position="435"/>
        <end position="458"/>
    </location>
</feature>
<dbReference type="GO" id="GO:0005251">
    <property type="term" value="F:delayed rectifier potassium channel activity"/>
    <property type="evidence" value="ECO:0007669"/>
    <property type="project" value="TreeGrafter"/>
</dbReference>
<dbReference type="PRINTS" id="PR01494">
    <property type="entry name" value="KV9CHANNEL"/>
</dbReference>
<evidence type="ECO:0000256" key="7">
    <source>
        <dbReference type="ARBA" id="ARBA00022882"/>
    </source>
</evidence>
<feature type="domain" description="Ion transport" evidence="14">
    <location>
        <begin position="218"/>
        <end position="464"/>
    </location>
</feature>
<evidence type="ECO:0000256" key="9">
    <source>
        <dbReference type="ARBA" id="ARBA00022989"/>
    </source>
</evidence>
<comment type="subcellular location">
    <subcellularLocation>
        <location evidence="1">Cell membrane</location>
        <topology evidence="1">Multi-pass membrane protein</topology>
    </subcellularLocation>
</comment>
<evidence type="ECO:0000256" key="11">
    <source>
        <dbReference type="ARBA" id="ARBA00023136"/>
    </source>
</evidence>
<keyword evidence="5 13" id="KW-0812">Transmembrane</keyword>
<keyword evidence="4" id="KW-0633">Potassium transport</keyword>
<dbReference type="PANTHER" id="PTHR11537">
    <property type="entry name" value="VOLTAGE-GATED POTASSIUM CHANNEL"/>
    <property type="match status" value="1"/>
</dbReference>
<dbReference type="Pfam" id="PF02214">
    <property type="entry name" value="BTB_2"/>
    <property type="match status" value="1"/>
</dbReference>
<evidence type="ECO:0000259" key="15">
    <source>
        <dbReference type="Pfam" id="PF02214"/>
    </source>
</evidence>
<dbReference type="GO" id="GO:0008076">
    <property type="term" value="C:voltage-gated potassium channel complex"/>
    <property type="evidence" value="ECO:0007669"/>
    <property type="project" value="InterPro"/>
</dbReference>
<keyword evidence="9 13" id="KW-1133">Transmembrane helix</keyword>
<dbReference type="OrthoDB" id="296522at2759"/>
<evidence type="ECO:0000313" key="17">
    <source>
        <dbReference type="Proteomes" id="UP000198287"/>
    </source>
</evidence>
<evidence type="ECO:0000256" key="5">
    <source>
        <dbReference type="ARBA" id="ARBA00022692"/>
    </source>
</evidence>
<feature type="transmembrane region" description="Helical" evidence="13">
    <location>
        <begin position="307"/>
        <end position="329"/>
    </location>
</feature>
<feature type="transmembrane region" description="Helical" evidence="13">
    <location>
        <begin position="372"/>
        <end position="394"/>
    </location>
</feature>
<gene>
    <name evidence="16" type="ORF">Fcan01_01680</name>
</gene>
<feature type="transmembrane region" description="Helical" evidence="13">
    <location>
        <begin position="217"/>
        <end position="238"/>
    </location>
</feature>
<proteinExistence type="predicted"/>
<feature type="transmembrane region" description="Helical" evidence="13">
    <location>
        <begin position="406"/>
        <end position="423"/>
    </location>
</feature>
<reference evidence="16 17" key="1">
    <citation type="submission" date="2015-12" db="EMBL/GenBank/DDBJ databases">
        <title>The genome of Folsomia candida.</title>
        <authorList>
            <person name="Faddeeva A."/>
            <person name="Derks M.F."/>
            <person name="Anvar Y."/>
            <person name="Smit S."/>
            <person name="Van Straalen N."/>
            <person name="Roelofs D."/>
        </authorList>
    </citation>
    <scope>NUCLEOTIDE SEQUENCE [LARGE SCALE GENOMIC DNA]</scope>
    <source>
        <strain evidence="16 17">VU population</strain>
        <tissue evidence="16">Whole body</tissue>
    </source>
</reference>
<dbReference type="GO" id="GO:0051260">
    <property type="term" value="P:protein homooligomerization"/>
    <property type="evidence" value="ECO:0007669"/>
    <property type="project" value="InterPro"/>
</dbReference>
<sequence length="498" mass="57230">MLPKSCMDEKEEDIDVSTALSSRVNDNNQNLDQYLEMPTLTKKSAALNETAAPTQNSQSKRVILNVGGERHEMLWTNLNRHKNTRLGQLKARIDQSNILDLCDDYCREKNEYYWDRSSQSFSLILNLYRKNKIHLPDDFCAMDFAEELQYWGIDDVHLDSCCGVKYTQKVEHIQDQMKKDKAYFSIKEDDFGHGATAWHRSWVWDLFEKSKTIPQKAVGTFSITMIVLSIMTLCLSTIGDLHEYRCKHENVTLCEELLQSSYATTDLDDFEQIDNPIFYILELGCVIWFTIEYLLKMFAAPSKPAFFRSWLNGIDLLAIVPFYVSLILVQNGMSGQWLQMLRAIRIMRIFKLVRHSTGLQCLGYTLRHSYQYLGVLLLFLSMGVIIFSTLAYFAENGVNPEGFESIPQSFYWALITMTTIGYGDISPVSILGKVIASLTGICGVVAIALPIPTVVNNFTKFYEEHKRQQRALKRQKARLKMKSNSVQLMIPMSEQMSK</sequence>
<dbReference type="InterPro" id="IPR005821">
    <property type="entry name" value="Ion_trans_dom"/>
</dbReference>
<dbReference type="PRINTS" id="PR00169">
    <property type="entry name" value="KCHANNEL"/>
</dbReference>
<dbReference type="InterPro" id="IPR028325">
    <property type="entry name" value="VG_K_chnl"/>
</dbReference>
<evidence type="ECO:0000259" key="14">
    <source>
        <dbReference type="Pfam" id="PF00520"/>
    </source>
</evidence>
<keyword evidence="10" id="KW-0406">Ion transport</keyword>
<evidence type="ECO:0000256" key="10">
    <source>
        <dbReference type="ARBA" id="ARBA00023065"/>
    </source>
</evidence>
<feature type="domain" description="Potassium channel tetramerisation-type BTB" evidence="15">
    <location>
        <begin position="62"/>
        <end position="161"/>
    </location>
</feature>
<dbReference type="Gene3D" id="3.30.710.10">
    <property type="entry name" value="Potassium Channel Kv1.1, Chain A"/>
    <property type="match status" value="1"/>
</dbReference>
<keyword evidence="17" id="KW-1185">Reference proteome</keyword>
<dbReference type="Gene3D" id="1.20.120.350">
    <property type="entry name" value="Voltage-gated potassium channels. Chain C"/>
    <property type="match status" value="1"/>
</dbReference>
<evidence type="ECO:0000256" key="2">
    <source>
        <dbReference type="ARBA" id="ARBA00022448"/>
    </source>
</evidence>
<dbReference type="FunFam" id="1.10.287.70:FF:000005">
    <property type="entry name" value="potassium voltage-gated channel subfamily G member 1"/>
    <property type="match status" value="1"/>
</dbReference>
<dbReference type="Pfam" id="PF00520">
    <property type="entry name" value="Ion_trans"/>
    <property type="match status" value="1"/>
</dbReference>
<dbReference type="PRINTS" id="PR01491">
    <property type="entry name" value="KVCHANNEL"/>
</dbReference>
<dbReference type="SUPFAM" id="SSF81324">
    <property type="entry name" value="Voltage-gated potassium channels"/>
    <property type="match status" value="1"/>
</dbReference>
<dbReference type="InterPro" id="IPR003968">
    <property type="entry name" value="K_chnl_volt-dep_Kv"/>
</dbReference>
<dbReference type="AlphaFoldDB" id="A0A226F1M3"/>
<evidence type="ECO:0000256" key="12">
    <source>
        <dbReference type="ARBA" id="ARBA00023303"/>
    </source>
</evidence>
<keyword evidence="6" id="KW-0631">Potassium channel</keyword>
<dbReference type="GO" id="GO:0001508">
    <property type="term" value="P:action potential"/>
    <property type="evidence" value="ECO:0007669"/>
    <property type="project" value="TreeGrafter"/>
</dbReference>
<dbReference type="STRING" id="158441.A0A226F1M3"/>
<dbReference type="PANTHER" id="PTHR11537:SF254">
    <property type="entry name" value="POTASSIUM VOLTAGE-GATED CHANNEL PROTEIN SHAB"/>
    <property type="match status" value="1"/>
</dbReference>
<keyword evidence="3" id="KW-1003">Cell membrane</keyword>
<keyword evidence="12" id="KW-0407">Ion channel</keyword>
<keyword evidence="2" id="KW-0813">Transport</keyword>
<evidence type="ECO:0000313" key="16">
    <source>
        <dbReference type="EMBL" id="OXA63679.1"/>
    </source>
</evidence>
<keyword evidence="7" id="KW-0851">Voltage-gated channel</keyword>
<dbReference type="Gene3D" id="1.10.287.70">
    <property type="match status" value="1"/>
</dbReference>
<name>A0A226F1M3_FOLCA</name>
<dbReference type="InterPro" id="IPR027359">
    <property type="entry name" value="Volt_channel_dom_sf"/>
</dbReference>
<comment type="caution">
    <text evidence="16">The sequence shown here is derived from an EMBL/GenBank/DDBJ whole genome shotgun (WGS) entry which is preliminary data.</text>
</comment>
<keyword evidence="11 13" id="KW-0472">Membrane</keyword>
<evidence type="ECO:0000256" key="13">
    <source>
        <dbReference type="SAM" id="Phobius"/>
    </source>
</evidence>
<dbReference type="Proteomes" id="UP000198287">
    <property type="component" value="Unassembled WGS sequence"/>
</dbReference>
<feature type="transmembrane region" description="Helical" evidence="13">
    <location>
        <begin position="277"/>
        <end position="295"/>
    </location>
</feature>
<evidence type="ECO:0000256" key="6">
    <source>
        <dbReference type="ARBA" id="ARBA00022826"/>
    </source>
</evidence>
<dbReference type="SUPFAM" id="SSF54695">
    <property type="entry name" value="POZ domain"/>
    <property type="match status" value="1"/>
</dbReference>
<evidence type="ECO:0000256" key="3">
    <source>
        <dbReference type="ARBA" id="ARBA00022475"/>
    </source>
</evidence>
<organism evidence="16 17">
    <name type="scientific">Folsomia candida</name>
    <name type="common">Springtail</name>
    <dbReference type="NCBI Taxonomy" id="158441"/>
    <lineage>
        <taxon>Eukaryota</taxon>
        <taxon>Metazoa</taxon>
        <taxon>Ecdysozoa</taxon>
        <taxon>Arthropoda</taxon>
        <taxon>Hexapoda</taxon>
        <taxon>Collembola</taxon>
        <taxon>Entomobryomorpha</taxon>
        <taxon>Isotomoidea</taxon>
        <taxon>Isotomidae</taxon>
        <taxon>Proisotominae</taxon>
        <taxon>Folsomia</taxon>
    </lineage>
</organism>
<evidence type="ECO:0000256" key="4">
    <source>
        <dbReference type="ARBA" id="ARBA00022538"/>
    </source>
</evidence>
<evidence type="ECO:0000256" key="1">
    <source>
        <dbReference type="ARBA" id="ARBA00004651"/>
    </source>
</evidence>
<dbReference type="InterPro" id="IPR003131">
    <property type="entry name" value="T1-type_BTB"/>
</dbReference>
<evidence type="ECO:0000256" key="8">
    <source>
        <dbReference type="ARBA" id="ARBA00022958"/>
    </source>
</evidence>
<dbReference type="EMBL" id="LNIX01000001">
    <property type="protein sequence ID" value="OXA63679.1"/>
    <property type="molecule type" value="Genomic_DNA"/>
</dbReference>
<dbReference type="InterPro" id="IPR003971">
    <property type="entry name" value="K_chnl_volt-dep_Kv5/Kv9"/>
</dbReference>
<keyword evidence="8" id="KW-0630">Potassium</keyword>
<accession>A0A226F1M3</accession>
<protein>
    <submittedName>
        <fullName evidence="16">Potassium voltage-gated channel subfamily B member 1</fullName>
    </submittedName>
</protein>